<dbReference type="AlphaFoldDB" id="A0AAE1E0W1"/>
<evidence type="ECO:0000313" key="2">
    <source>
        <dbReference type="EMBL" id="KAK3788773.1"/>
    </source>
</evidence>
<reference evidence="2" key="1">
    <citation type="journal article" date="2023" name="G3 (Bethesda)">
        <title>A reference genome for the long-term kleptoplast-retaining sea slug Elysia crispata morphotype clarki.</title>
        <authorList>
            <person name="Eastman K.E."/>
            <person name="Pendleton A.L."/>
            <person name="Shaikh M.A."/>
            <person name="Suttiyut T."/>
            <person name="Ogas R."/>
            <person name="Tomko P."/>
            <person name="Gavelis G."/>
            <person name="Widhalm J.R."/>
            <person name="Wisecaver J.H."/>
        </authorList>
    </citation>
    <scope>NUCLEOTIDE SEQUENCE</scope>
    <source>
        <strain evidence="2">ECLA1</strain>
    </source>
</reference>
<accession>A0AAE1E0W1</accession>
<proteinExistence type="predicted"/>
<feature type="signal peptide" evidence="1">
    <location>
        <begin position="1"/>
        <end position="20"/>
    </location>
</feature>
<name>A0AAE1E0W1_9GAST</name>
<protein>
    <submittedName>
        <fullName evidence="2">Uncharacterized protein</fullName>
    </submittedName>
</protein>
<organism evidence="2 3">
    <name type="scientific">Elysia crispata</name>
    <name type="common">lettuce slug</name>
    <dbReference type="NCBI Taxonomy" id="231223"/>
    <lineage>
        <taxon>Eukaryota</taxon>
        <taxon>Metazoa</taxon>
        <taxon>Spiralia</taxon>
        <taxon>Lophotrochozoa</taxon>
        <taxon>Mollusca</taxon>
        <taxon>Gastropoda</taxon>
        <taxon>Heterobranchia</taxon>
        <taxon>Euthyneura</taxon>
        <taxon>Panpulmonata</taxon>
        <taxon>Sacoglossa</taxon>
        <taxon>Placobranchoidea</taxon>
        <taxon>Plakobranchidae</taxon>
        <taxon>Elysia</taxon>
    </lineage>
</organism>
<keyword evidence="1" id="KW-0732">Signal</keyword>
<dbReference type="Proteomes" id="UP001283361">
    <property type="component" value="Unassembled WGS sequence"/>
</dbReference>
<comment type="caution">
    <text evidence="2">The sequence shown here is derived from an EMBL/GenBank/DDBJ whole genome shotgun (WGS) entry which is preliminary data.</text>
</comment>
<gene>
    <name evidence="2" type="ORF">RRG08_029222</name>
</gene>
<evidence type="ECO:0000256" key="1">
    <source>
        <dbReference type="SAM" id="SignalP"/>
    </source>
</evidence>
<evidence type="ECO:0000313" key="3">
    <source>
        <dbReference type="Proteomes" id="UP001283361"/>
    </source>
</evidence>
<feature type="chain" id="PRO_5042103434" evidence="1">
    <location>
        <begin position="21"/>
        <end position="201"/>
    </location>
</feature>
<sequence length="201" mass="21835">MLITSIPPAALLALLNPALIRLCIVNDCHVTRNAKPDVLKEFLTLCLKEYRNGSNFFQLNVNSTAIAQKDKANHAAVECLQGGNIVSNTGSWRYGSDELLVFREERGREGKLWADPLLVLSYGAPREGTSPESKRLFIVASISMTLASPVKPDTRGAGGTSDMLDTAGHNPGTPESTMAVARFISNGYNQTIFLAQMQIQL</sequence>
<dbReference type="EMBL" id="JAWDGP010001738">
    <property type="protein sequence ID" value="KAK3788773.1"/>
    <property type="molecule type" value="Genomic_DNA"/>
</dbReference>
<keyword evidence="3" id="KW-1185">Reference proteome</keyword>